<comment type="caution">
    <text evidence="1">The sequence shown here is derived from an EMBL/GenBank/DDBJ whole genome shotgun (WGS) entry which is preliminary data.</text>
</comment>
<protein>
    <submittedName>
        <fullName evidence="1">Uncharacterized protein</fullName>
    </submittedName>
</protein>
<proteinExistence type="predicted"/>
<accession>A0A426ZUD9</accession>
<dbReference type="AlphaFoldDB" id="A0A426ZUD9"/>
<dbReference type="Proteomes" id="UP000287651">
    <property type="component" value="Unassembled WGS sequence"/>
</dbReference>
<evidence type="ECO:0000313" key="1">
    <source>
        <dbReference type="EMBL" id="RRT67583.1"/>
    </source>
</evidence>
<reference evidence="1 2" key="1">
    <citation type="journal article" date="2014" name="Agronomy (Basel)">
        <title>A Draft Genome Sequence for Ensete ventricosum, the Drought-Tolerant Tree Against Hunger.</title>
        <authorList>
            <person name="Harrison J."/>
            <person name="Moore K.A."/>
            <person name="Paszkiewicz K."/>
            <person name="Jones T."/>
            <person name="Grant M."/>
            <person name="Ambacheew D."/>
            <person name="Muzemil S."/>
            <person name="Studholme D.J."/>
        </authorList>
    </citation>
    <scope>NUCLEOTIDE SEQUENCE [LARGE SCALE GENOMIC DNA]</scope>
</reference>
<dbReference type="EMBL" id="AMZH03004989">
    <property type="protein sequence ID" value="RRT67583.1"/>
    <property type="molecule type" value="Genomic_DNA"/>
</dbReference>
<name>A0A426ZUD9_ENSVE</name>
<evidence type="ECO:0000313" key="2">
    <source>
        <dbReference type="Proteomes" id="UP000287651"/>
    </source>
</evidence>
<gene>
    <name evidence="1" type="ORF">B296_00039137</name>
</gene>
<sequence length="69" mass="8047">MVSVLREGPLVLFSHTTTEHGHLIWLIYLYARIDLRQRCGLQASRHWFILVKVVDQTLMDGAIVDRILM</sequence>
<organism evidence="1 2">
    <name type="scientific">Ensete ventricosum</name>
    <name type="common">Abyssinian banana</name>
    <name type="synonym">Musa ensete</name>
    <dbReference type="NCBI Taxonomy" id="4639"/>
    <lineage>
        <taxon>Eukaryota</taxon>
        <taxon>Viridiplantae</taxon>
        <taxon>Streptophyta</taxon>
        <taxon>Embryophyta</taxon>
        <taxon>Tracheophyta</taxon>
        <taxon>Spermatophyta</taxon>
        <taxon>Magnoliopsida</taxon>
        <taxon>Liliopsida</taxon>
        <taxon>Zingiberales</taxon>
        <taxon>Musaceae</taxon>
        <taxon>Ensete</taxon>
    </lineage>
</organism>